<dbReference type="PANTHER" id="PTHR46273:SF4">
    <property type="entry name" value="AT19640P"/>
    <property type="match status" value="1"/>
</dbReference>
<dbReference type="InterPro" id="IPR053219">
    <property type="entry name" value="GPCR_Dmsr-1"/>
</dbReference>
<dbReference type="Proteomes" id="UP000268014">
    <property type="component" value="Unassembled WGS sequence"/>
</dbReference>
<dbReference type="AlphaFoldDB" id="A0A0N4X279"/>
<dbReference type="STRING" id="6290.A0A0N4X279"/>
<dbReference type="InterPro" id="IPR019427">
    <property type="entry name" value="7TM_GPCR_serpentine_rcpt_Srw"/>
</dbReference>
<dbReference type="SUPFAM" id="SSF81321">
    <property type="entry name" value="Family A G protein-coupled receptor-like"/>
    <property type="match status" value="1"/>
</dbReference>
<dbReference type="Gene3D" id="1.20.1070.10">
    <property type="entry name" value="Rhodopsin 7-helix transmembrane proteins"/>
    <property type="match status" value="2"/>
</dbReference>
<comment type="subcellular location">
    <subcellularLocation>
        <location evidence="1">Membrane</location>
    </subcellularLocation>
</comment>
<dbReference type="EMBL" id="UZAF01020586">
    <property type="protein sequence ID" value="VDO71150.1"/>
    <property type="molecule type" value="Genomic_DNA"/>
</dbReference>
<evidence type="ECO:0000256" key="2">
    <source>
        <dbReference type="ARBA" id="ARBA00022692"/>
    </source>
</evidence>
<gene>
    <name evidence="7" type="ORF">HPLM_LOCUS18449</name>
</gene>
<sequence length="343" mass="39067">MFDCGPNQTVLQILAPFTNVFSQIHSYLYVFLCVVGVFANIAIVVVLLRPAMRRSPFNLFLICIAICDATLMATYLLFKHVEFCHPWFFSHVWMIYTRFYAMFSVFVHSASLWFTVNMAVMRYLVLYRGSHAHSRLPPCNGYPAACVAIIVGAVIALIGSLPNMLRYRIKFVKEMPVPGSCLETKYHASWDESDTIYRYDLVQPTWWNCQWERINFWVAARERRLRLCGGVPTGNSQAERTTAMLTGIVAVFLITELPQGILGLAVGINPRMMFITVPLGNFFDLLSLINSAVNFVLCALMSHVFRREFLHTFSMCCPQSSENHSGAPITKPCNKTLFYLFNT</sequence>
<evidence type="ECO:0000313" key="9">
    <source>
        <dbReference type="WBParaSite" id="HPLM_0001845701-mRNA-1"/>
    </source>
</evidence>
<keyword evidence="4 5" id="KW-0472">Membrane</keyword>
<feature type="domain" description="G-protein coupled receptors family 1 profile" evidence="6">
    <location>
        <begin position="39"/>
        <end position="298"/>
    </location>
</feature>
<keyword evidence="3 5" id="KW-1133">Transmembrane helix</keyword>
<evidence type="ECO:0000313" key="8">
    <source>
        <dbReference type="Proteomes" id="UP000268014"/>
    </source>
</evidence>
<evidence type="ECO:0000256" key="5">
    <source>
        <dbReference type="SAM" id="Phobius"/>
    </source>
</evidence>
<reference evidence="9" key="1">
    <citation type="submission" date="2017-02" db="UniProtKB">
        <authorList>
            <consortium name="WormBaseParasite"/>
        </authorList>
    </citation>
    <scope>IDENTIFICATION</scope>
</reference>
<evidence type="ECO:0000256" key="3">
    <source>
        <dbReference type="ARBA" id="ARBA00022989"/>
    </source>
</evidence>
<feature type="transmembrane region" description="Helical" evidence="5">
    <location>
        <begin position="27"/>
        <end position="47"/>
    </location>
</feature>
<dbReference type="PROSITE" id="PS50262">
    <property type="entry name" value="G_PROTEIN_RECEP_F1_2"/>
    <property type="match status" value="1"/>
</dbReference>
<organism evidence="9">
    <name type="scientific">Haemonchus placei</name>
    <name type="common">Barber's pole worm</name>
    <dbReference type="NCBI Taxonomy" id="6290"/>
    <lineage>
        <taxon>Eukaryota</taxon>
        <taxon>Metazoa</taxon>
        <taxon>Ecdysozoa</taxon>
        <taxon>Nematoda</taxon>
        <taxon>Chromadorea</taxon>
        <taxon>Rhabditida</taxon>
        <taxon>Rhabditina</taxon>
        <taxon>Rhabditomorpha</taxon>
        <taxon>Strongyloidea</taxon>
        <taxon>Trichostrongylidae</taxon>
        <taxon>Haemonchus</taxon>
    </lineage>
</organism>
<dbReference type="CDD" id="cd14978">
    <property type="entry name" value="7tmA_FMRFamide_R-like"/>
    <property type="match status" value="1"/>
</dbReference>
<dbReference type="Pfam" id="PF10324">
    <property type="entry name" value="7TM_GPCR_Srw"/>
    <property type="match status" value="2"/>
</dbReference>
<dbReference type="InterPro" id="IPR000276">
    <property type="entry name" value="GPCR_Rhodpsn"/>
</dbReference>
<name>A0A0N4X279_HAEPC</name>
<proteinExistence type="predicted"/>
<evidence type="ECO:0000256" key="1">
    <source>
        <dbReference type="ARBA" id="ARBA00004370"/>
    </source>
</evidence>
<dbReference type="InterPro" id="IPR017452">
    <property type="entry name" value="GPCR_Rhodpsn_7TM"/>
</dbReference>
<feature type="transmembrane region" description="Helical" evidence="5">
    <location>
        <begin position="59"/>
        <end position="78"/>
    </location>
</feature>
<dbReference type="PRINTS" id="PR00237">
    <property type="entry name" value="GPCRRHODOPSN"/>
</dbReference>
<feature type="transmembrane region" description="Helical" evidence="5">
    <location>
        <begin position="141"/>
        <end position="165"/>
    </location>
</feature>
<evidence type="ECO:0000256" key="4">
    <source>
        <dbReference type="ARBA" id="ARBA00023136"/>
    </source>
</evidence>
<reference evidence="7 8" key="2">
    <citation type="submission" date="2018-11" db="EMBL/GenBank/DDBJ databases">
        <authorList>
            <consortium name="Pathogen Informatics"/>
        </authorList>
    </citation>
    <scope>NUCLEOTIDE SEQUENCE [LARGE SCALE GENOMIC DNA]</scope>
    <source>
        <strain evidence="7 8">MHpl1</strain>
    </source>
</reference>
<dbReference type="PANTHER" id="PTHR46273">
    <property type="entry name" value="MYOSUPPRESSIN RECEPTOR 1, ISOFORM B-RELATED"/>
    <property type="match status" value="1"/>
</dbReference>
<dbReference type="GO" id="GO:0008528">
    <property type="term" value="F:G protein-coupled peptide receptor activity"/>
    <property type="evidence" value="ECO:0007669"/>
    <property type="project" value="InterPro"/>
</dbReference>
<protein>
    <submittedName>
        <fullName evidence="9">G_PROTEIN_RECEP_F1_2 domain-containing protein</fullName>
    </submittedName>
</protein>
<feature type="transmembrane region" description="Helical" evidence="5">
    <location>
        <begin position="243"/>
        <end position="265"/>
    </location>
</feature>
<accession>A0A0N4X279</accession>
<dbReference type="OMA" id="VELCHPW"/>
<dbReference type="GO" id="GO:0005886">
    <property type="term" value="C:plasma membrane"/>
    <property type="evidence" value="ECO:0007669"/>
    <property type="project" value="TreeGrafter"/>
</dbReference>
<evidence type="ECO:0000313" key="7">
    <source>
        <dbReference type="EMBL" id="VDO71150.1"/>
    </source>
</evidence>
<dbReference type="WBParaSite" id="HPLM_0001845701-mRNA-1">
    <property type="protein sequence ID" value="HPLM_0001845701-mRNA-1"/>
    <property type="gene ID" value="HPLM_0001845701"/>
</dbReference>
<dbReference type="OrthoDB" id="5864054at2759"/>
<keyword evidence="8" id="KW-1185">Reference proteome</keyword>
<evidence type="ECO:0000259" key="6">
    <source>
        <dbReference type="PROSITE" id="PS50262"/>
    </source>
</evidence>
<feature type="transmembrane region" description="Helical" evidence="5">
    <location>
        <begin position="99"/>
        <end position="121"/>
    </location>
</feature>
<keyword evidence="2 5" id="KW-0812">Transmembrane</keyword>
<feature type="transmembrane region" description="Helical" evidence="5">
    <location>
        <begin position="285"/>
        <end position="305"/>
    </location>
</feature>